<dbReference type="EMBL" id="BAABGY010000008">
    <property type="protein sequence ID" value="GAA4334250.1"/>
    <property type="molecule type" value="Genomic_DNA"/>
</dbReference>
<dbReference type="Proteomes" id="UP001501725">
    <property type="component" value="Unassembled WGS sequence"/>
</dbReference>
<name>A0ABP8H549_9BACT</name>
<sequence>MAGRIIRMNQSTCVDGTSAMYVGQDNLLKLLVDGCDYSTTYRSWREIVDLQTLATL</sequence>
<keyword evidence="2" id="KW-1185">Reference proteome</keyword>
<gene>
    <name evidence="1" type="ORF">GCM10023184_28130</name>
</gene>
<evidence type="ECO:0000313" key="2">
    <source>
        <dbReference type="Proteomes" id="UP001501725"/>
    </source>
</evidence>
<organism evidence="1 2">
    <name type="scientific">Flaviaesturariibacter amylovorans</name>
    <dbReference type="NCBI Taxonomy" id="1084520"/>
    <lineage>
        <taxon>Bacteria</taxon>
        <taxon>Pseudomonadati</taxon>
        <taxon>Bacteroidota</taxon>
        <taxon>Chitinophagia</taxon>
        <taxon>Chitinophagales</taxon>
        <taxon>Chitinophagaceae</taxon>
        <taxon>Flaviaestuariibacter</taxon>
    </lineage>
</organism>
<accession>A0ABP8H549</accession>
<proteinExistence type="predicted"/>
<comment type="caution">
    <text evidence="1">The sequence shown here is derived from an EMBL/GenBank/DDBJ whole genome shotgun (WGS) entry which is preliminary data.</text>
</comment>
<protein>
    <submittedName>
        <fullName evidence="1">Uncharacterized protein</fullName>
    </submittedName>
</protein>
<reference evidence="2" key="1">
    <citation type="journal article" date="2019" name="Int. J. Syst. Evol. Microbiol.">
        <title>The Global Catalogue of Microorganisms (GCM) 10K type strain sequencing project: providing services to taxonomists for standard genome sequencing and annotation.</title>
        <authorList>
            <consortium name="The Broad Institute Genomics Platform"/>
            <consortium name="The Broad Institute Genome Sequencing Center for Infectious Disease"/>
            <person name="Wu L."/>
            <person name="Ma J."/>
        </authorList>
    </citation>
    <scope>NUCLEOTIDE SEQUENCE [LARGE SCALE GENOMIC DNA]</scope>
    <source>
        <strain evidence="2">JCM 17919</strain>
    </source>
</reference>
<evidence type="ECO:0000313" key="1">
    <source>
        <dbReference type="EMBL" id="GAA4334250.1"/>
    </source>
</evidence>